<protein>
    <submittedName>
        <fullName evidence="1">Uncharacterized protein</fullName>
    </submittedName>
</protein>
<accession>A0AAU8MIV1</accession>
<organism evidence="1">
    <name type="scientific">Wolbachia endosymbiont of Ephestia elutella</name>
    <dbReference type="NCBI Taxonomy" id="3231696"/>
    <lineage>
        <taxon>Bacteria</taxon>
        <taxon>Pseudomonadati</taxon>
        <taxon>Pseudomonadota</taxon>
        <taxon>Alphaproteobacteria</taxon>
        <taxon>Rickettsiales</taxon>
        <taxon>Anaplasmataceae</taxon>
        <taxon>Wolbachieae</taxon>
        <taxon>Wolbachia</taxon>
    </lineage>
</organism>
<sequence length="89" mass="10258">MKSNTKSAAAYNTREEAYEQYYHCIRACPKSHQDNNELRSACISKCRESDWSFEQDVKFSDQLNSITSQLQEGLNDLSELSSDLNLMKL</sequence>
<dbReference type="AlphaFoldDB" id="A0AAU8MIV1"/>
<dbReference type="EMBL" id="CP159923">
    <property type="protein sequence ID" value="XCO72289.1"/>
    <property type="molecule type" value="Genomic_DNA"/>
</dbReference>
<gene>
    <name evidence="1" type="ORF">ABS251_03845</name>
</gene>
<evidence type="ECO:0000313" key="1">
    <source>
        <dbReference type="EMBL" id="XCO72289.1"/>
    </source>
</evidence>
<proteinExistence type="predicted"/>
<reference evidence="1" key="1">
    <citation type="submission" date="2024-06" db="EMBL/GenBank/DDBJ databases">
        <authorList>
            <person name="Al-Khalidi N."/>
            <person name="Al-Zurfi S.M."/>
            <person name="Lahuf A."/>
        </authorList>
    </citation>
    <scope>NUCLEOTIDE SEQUENCE</scope>
    <source>
        <strain evidence="1">Karbala-1</strain>
    </source>
</reference>
<name>A0AAU8MIV1_9RICK</name>